<proteinExistence type="predicted"/>
<dbReference type="AlphaFoldDB" id="A0A5M3PLW9"/>
<dbReference type="Proteomes" id="UP000340077">
    <property type="component" value="Unassembled WGS sequence"/>
</dbReference>
<name>A0A5M3PLW9_9GAMM</name>
<protein>
    <submittedName>
        <fullName evidence="1">Uncharacterized protein</fullName>
    </submittedName>
</protein>
<organism evidence="1 2">
    <name type="scientific">Marinobacter salsuginis</name>
    <dbReference type="NCBI Taxonomy" id="418719"/>
    <lineage>
        <taxon>Bacteria</taxon>
        <taxon>Pseudomonadati</taxon>
        <taxon>Pseudomonadota</taxon>
        <taxon>Gammaproteobacteria</taxon>
        <taxon>Pseudomonadales</taxon>
        <taxon>Marinobacteraceae</taxon>
        <taxon>Marinobacter</taxon>
    </lineage>
</organism>
<evidence type="ECO:0000313" key="1">
    <source>
        <dbReference type="EMBL" id="GBO83875.1"/>
    </source>
</evidence>
<gene>
    <name evidence="1" type="ORF">MS5N3_13260</name>
</gene>
<reference evidence="1 2" key="1">
    <citation type="journal article" date="2019" name="J. Gen. Appl. Microbiol.">
        <title>Aerobic degradation of cis-dichloroethene by the marine bacterium Marinobacter salsuginis strain 5N-3.</title>
        <authorList>
            <person name="Inoue Y."/>
            <person name="Fukunaga Y."/>
            <person name="Katsumata H."/>
            <person name="Ohji S."/>
            <person name="Hosoyama A."/>
            <person name="Mori K."/>
            <person name="Ando K."/>
        </authorList>
    </citation>
    <scope>NUCLEOTIDE SEQUENCE [LARGE SCALE GENOMIC DNA]</scope>
    <source>
        <strain evidence="1 2">5N-3</strain>
    </source>
</reference>
<keyword evidence="2" id="KW-1185">Reference proteome</keyword>
<comment type="caution">
    <text evidence="1">The sequence shown here is derived from an EMBL/GenBank/DDBJ whole genome shotgun (WGS) entry which is preliminary data.</text>
</comment>
<sequence>MIEHPNLQCTNPVHIFAEAFAGMTRFRPLPEYGMPSALYRTNGFQNPDPFTALFTTPQTKRRTRRKQWVTRVPVRAVKIPGWLVRELPTSGEVTRRDKSPGD</sequence>
<accession>A0A5M3PLW9</accession>
<dbReference type="EMBL" id="BGZH01000001">
    <property type="protein sequence ID" value="GBO83875.1"/>
    <property type="molecule type" value="Genomic_DNA"/>
</dbReference>
<evidence type="ECO:0000313" key="2">
    <source>
        <dbReference type="Proteomes" id="UP000340077"/>
    </source>
</evidence>